<organism evidence="3 4">
    <name type="scientific">Limulus polyphemus</name>
    <name type="common">Atlantic horseshoe crab</name>
    <dbReference type="NCBI Taxonomy" id="6850"/>
    <lineage>
        <taxon>Eukaryota</taxon>
        <taxon>Metazoa</taxon>
        <taxon>Ecdysozoa</taxon>
        <taxon>Arthropoda</taxon>
        <taxon>Chelicerata</taxon>
        <taxon>Merostomata</taxon>
        <taxon>Xiphosura</taxon>
        <taxon>Limulidae</taxon>
        <taxon>Limulus</taxon>
    </lineage>
</organism>
<sequence length="301" mass="34474">MQVKLDLTPERVIFMLQQALSKEKEEWNPSLYKTHTLESEDVTAEERDGIVQWLAELNYQLRLTPETFFLSVAILDTFFGLVKVKPKYLKCIAISCLFLAMKICEEDEVVLMAEDLIEVSRCGIKVADLVRMERIIVSKLLWDLKKVTALDFLQVFHAFLMFMCPGLLIGQYATGSGGLLCLLTRKLQVCLANHRILQFKASTVALSLISLELEGSLPDWFAITVALQTFAEVEKMEIIRCRELLTQILTPHYCHDHFVTIRQSQAAKCKMEQADVEEIYDSIKRLYGDEGMFFMGAAREQ</sequence>
<dbReference type="SMART" id="SM00385">
    <property type="entry name" value="CYCLIN"/>
    <property type="match status" value="1"/>
</dbReference>
<comment type="similarity">
    <text evidence="1">Belongs to the cyclin family.</text>
</comment>
<dbReference type="RefSeq" id="XP_013778120.1">
    <property type="nucleotide sequence ID" value="XM_013922666.2"/>
</dbReference>
<dbReference type="GeneID" id="106462721"/>
<dbReference type="Gene3D" id="1.10.472.10">
    <property type="entry name" value="Cyclin-like"/>
    <property type="match status" value="2"/>
</dbReference>
<evidence type="ECO:0000256" key="1">
    <source>
        <dbReference type="RuleBase" id="RU000383"/>
    </source>
</evidence>
<protein>
    <submittedName>
        <fullName evidence="4">Cyclin-I-like</fullName>
    </submittedName>
</protein>
<dbReference type="InterPro" id="IPR036915">
    <property type="entry name" value="Cyclin-like_sf"/>
</dbReference>
<dbReference type="InterPro" id="IPR006671">
    <property type="entry name" value="Cyclin_N"/>
</dbReference>
<name>A0ABM1BAI0_LIMPO</name>
<gene>
    <name evidence="4" type="primary">LOC106462721</name>
</gene>
<reference evidence="4" key="1">
    <citation type="submission" date="2025-08" db="UniProtKB">
        <authorList>
            <consortium name="RefSeq"/>
        </authorList>
    </citation>
    <scope>IDENTIFICATION</scope>
    <source>
        <tissue evidence="4">Muscle</tissue>
    </source>
</reference>
<proteinExistence type="inferred from homology"/>
<dbReference type="CDD" id="cd20526">
    <property type="entry name" value="CYCLIN_CCNI-like"/>
    <property type="match status" value="1"/>
</dbReference>
<dbReference type="InterPro" id="IPR013763">
    <property type="entry name" value="Cyclin-like_dom"/>
</dbReference>
<evidence type="ECO:0000259" key="2">
    <source>
        <dbReference type="SMART" id="SM00385"/>
    </source>
</evidence>
<dbReference type="SUPFAM" id="SSF47954">
    <property type="entry name" value="Cyclin-like"/>
    <property type="match status" value="1"/>
</dbReference>
<accession>A0ABM1BAI0</accession>
<keyword evidence="1" id="KW-0195">Cyclin</keyword>
<dbReference type="InterPro" id="IPR039361">
    <property type="entry name" value="Cyclin"/>
</dbReference>
<dbReference type="PANTHER" id="PTHR10177">
    <property type="entry name" value="CYCLINS"/>
    <property type="match status" value="1"/>
</dbReference>
<feature type="domain" description="Cyclin-like" evidence="2">
    <location>
        <begin position="52"/>
        <end position="138"/>
    </location>
</feature>
<dbReference type="Proteomes" id="UP000694941">
    <property type="component" value="Unplaced"/>
</dbReference>
<evidence type="ECO:0000313" key="3">
    <source>
        <dbReference type="Proteomes" id="UP000694941"/>
    </source>
</evidence>
<keyword evidence="3" id="KW-1185">Reference proteome</keyword>
<dbReference type="Pfam" id="PF00134">
    <property type="entry name" value="Cyclin_N"/>
    <property type="match status" value="1"/>
</dbReference>
<evidence type="ECO:0000313" key="4">
    <source>
        <dbReference type="RefSeq" id="XP_013778120.1"/>
    </source>
</evidence>